<sequence>MTRPPSFLSFQPGTRTTRGSAKRTAQGVTDYLRADDKMAALLPAVKRMAALQQDCRAVLPAVFDVCSVVQFDAGQLVFSIPNAALAARLKQQLPKLQEALLQRGWQVSAIRLKVQLRKLVERPRPVKQLKLPSQALSALASLRESLEDSPQNEALKAALEAMVKRHRGER</sequence>
<organism evidence="2 3">
    <name type="scientific">Noviherbaspirillum album</name>
    <dbReference type="NCBI Taxonomy" id="3080276"/>
    <lineage>
        <taxon>Bacteria</taxon>
        <taxon>Pseudomonadati</taxon>
        <taxon>Pseudomonadota</taxon>
        <taxon>Betaproteobacteria</taxon>
        <taxon>Burkholderiales</taxon>
        <taxon>Oxalobacteraceae</taxon>
        <taxon>Noviherbaspirillum</taxon>
    </lineage>
</organism>
<evidence type="ECO:0000313" key="3">
    <source>
        <dbReference type="Proteomes" id="UP001352263"/>
    </source>
</evidence>
<dbReference type="Proteomes" id="UP001352263">
    <property type="component" value="Unassembled WGS sequence"/>
</dbReference>
<reference evidence="2 3" key="1">
    <citation type="submission" date="2023-10" db="EMBL/GenBank/DDBJ databases">
        <title>Noviherbaspirillum sp. CPCC 100848 genome assembly.</title>
        <authorList>
            <person name="Li X.Y."/>
            <person name="Fang X.M."/>
        </authorList>
    </citation>
    <scope>NUCLEOTIDE SEQUENCE [LARGE SCALE GENOMIC DNA]</scope>
    <source>
        <strain evidence="2 3">CPCC 100848</strain>
    </source>
</reference>
<protein>
    <submittedName>
        <fullName evidence="2">DciA family protein</fullName>
    </submittedName>
</protein>
<dbReference type="Pfam" id="PF05258">
    <property type="entry name" value="DciA"/>
    <property type="match status" value="1"/>
</dbReference>
<feature type="region of interest" description="Disordered" evidence="1">
    <location>
        <begin position="1"/>
        <end position="24"/>
    </location>
</feature>
<accession>A0ABU6J705</accession>
<evidence type="ECO:0000313" key="2">
    <source>
        <dbReference type="EMBL" id="MEC4719196.1"/>
    </source>
</evidence>
<name>A0ABU6J705_9BURK</name>
<dbReference type="EMBL" id="JAWIIV010000005">
    <property type="protein sequence ID" value="MEC4719196.1"/>
    <property type="molecule type" value="Genomic_DNA"/>
</dbReference>
<evidence type="ECO:0000256" key="1">
    <source>
        <dbReference type="SAM" id="MobiDB-lite"/>
    </source>
</evidence>
<proteinExistence type="predicted"/>
<dbReference type="RefSeq" id="WP_326505910.1">
    <property type="nucleotide sequence ID" value="NZ_JAWIIV010000005.1"/>
</dbReference>
<keyword evidence="3" id="KW-1185">Reference proteome</keyword>
<dbReference type="InterPro" id="IPR007922">
    <property type="entry name" value="DciA-like"/>
</dbReference>
<feature type="compositionally biased region" description="Polar residues" evidence="1">
    <location>
        <begin position="8"/>
        <end position="19"/>
    </location>
</feature>
<gene>
    <name evidence="2" type="ORF">RY831_08555</name>
</gene>
<comment type="caution">
    <text evidence="2">The sequence shown here is derived from an EMBL/GenBank/DDBJ whole genome shotgun (WGS) entry which is preliminary data.</text>
</comment>